<keyword evidence="7" id="KW-0479">Metal-binding</keyword>
<dbReference type="PRINTS" id="PR00463">
    <property type="entry name" value="EP450I"/>
</dbReference>
<reference evidence="10" key="2">
    <citation type="submission" date="2025-08" db="UniProtKB">
        <authorList>
            <consortium name="RefSeq"/>
        </authorList>
    </citation>
    <scope>IDENTIFICATION</scope>
    <source>
        <tissue evidence="10">Leaf</tissue>
    </source>
</reference>
<evidence type="ECO:0000256" key="2">
    <source>
        <dbReference type="ARBA" id="ARBA00010617"/>
    </source>
</evidence>
<dbReference type="CDD" id="cd11072">
    <property type="entry name" value="CYP71-like"/>
    <property type="match status" value="1"/>
</dbReference>
<dbReference type="InterPro" id="IPR036396">
    <property type="entry name" value="Cyt_P450_sf"/>
</dbReference>
<keyword evidence="3 8" id="KW-0812">Transmembrane</keyword>
<protein>
    <submittedName>
        <fullName evidence="10">Cytochrome P450 71B3-like isoform X3</fullName>
    </submittedName>
</protein>
<dbReference type="SUPFAM" id="SSF48264">
    <property type="entry name" value="Cytochrome P450"/>
    <property type="match status" value="1"/>
</dbReference>
<dbReference type="PRINTS" id="PR00385">
    <property type="entry name" value="P450"/>
</dbReference>
<comment type="similarity">
    <text evidence="2 7">Belongs to the cytochrome P450 family.</text>
</comment>
<dbReference type="Gene3D" id="1.10.630.10">
    <property type="entry name" value="Cytochrome P450"/>
    <property type="match status" value="1"/>
</dbReference>
<evidence type="ECO:0000256" key="4">
    <source>
        <dbReference type="ARBA" id="ARBA00022989"/>
    </source>
</evidence>
<evidence type="ECO:0000256" key="7">
    <source>
        <dbReference type="RuleBase" id="RU000461"/>
    </source>
</evidence>
<dbReference type="Proteomes" id="UP000694864">
    <property type="component" value="Chromosome 4"/>
</dbReference>
<name>A0ABM1RM30_CAMSA</name>
<evidence type="ECO:0000256" key="8">
    <source>
        <dbReference type="SAM" id="Phobius"/>
    </source>
</evidence>
<evidence type="ECO:0000256" key="6">
    <source>
        <dbReference type="ARBA" id="ARBA00023136"/>
    </source>
</evidence>
<dbReference type="PANTHER" id="PTHR47956:SF5">
    <property type="entry name" value="CYTOCHROME P450 71B25-RELATED"/>
    <property type="match status" value="1"/>
</dbReference>
<gene>
    <name evidence="10" type="primary">LOC104779836</name>
</gene>
<dbReference type="GeneID" id="104779836"/>
<evidence type="ECO:0000256" key="5">
    <source>
        <dbReference type="ARBA" id="ARBA00023002"/>
    </source>
</evidence>
<keyword evidence="6 8" id="KW-0472">Membrane</keyword>
<evidence type="ECO:0000256" key="1">
    <source>
        <dbReference type="ARBA" id="ARBA00004167"/>
    </source>
</evidence>
<keyword evidence="9" id="KW-1185">Reference proteome</keyword>
<organism evidence="9 10">
    <name type="scientific">Camelina sativa</name>
    <name type="common">False flax</name>
    <name type="synonym">Myagrum sativum</name>
    <dbReference type="NCBI Taxonomy" id="90675"/>
    <lineage>
        <taxon>Eukaryota</taxon>
        <taxon>Viridiplantae</taxon>
        <taxon>Streptophyta</taxon>
        <taxon>Embryophyta</taxon>
        <taxon>Tracheophyta</taxon>
        <taxon>Spermatophyta</taxon>
        <taxon>Magnoliopsida</taxon>
        <taxon>eudicotyledons</taxon>
        <taxon>Gunneridae</taxon>
        <taxon>Pentapetalae</taxon>
        <taxon>rosids</taxon>
        <taxon>malvids</taxon>
        <taxon>Brassicales</taxon>
        <taxon>Brassicaceae</taxon>
        <taxon>Camelineae</taxon>
        <taxon>Camelina</taxon>
    </lineage>
</organism>
<evidence type="ECO:0000313" key="10">
    <source>
        <dbReference type="RefSeq" id="XP_019100068.1"/>
    </source>
</evidence>
<reference evidence="9" key="1">
    <citation type="journal article" date="2014" name="Nat. Commun.">
        <title>The emerging biofuel crop Camelina sativa retains a highly undifferentiated hexaploid genome structure.</title>
        <authorList>
            <person name="Kagale S."/>
            <person name="Koh C."/>
            <person name="Nixon J."/>
            <person name="Bollina V."/>
            <person name="Clarke W.E."/>
            <person name="Tuteja R."/>
            <person name="Spillane C."/>
            <person name="Robinson S.J."/>
            <person name="Links M.G."/>
            <person name="Clarke C."/>
            <person name="Higgins E.E."/>
            <person name="Huebert T."/>
            <person name="Sharpe A.G."/>
            <person name="Parkin I.A."/>
        </authorList>
    </citation>
    <scope>NUCLEOTIDE SEQUENCE [LARGE SCALE GENOMIC DNA]</scope>
    <source>
        <strain evidence="9">cv. DH55</strain>
    </source>
</reference>
<comment type="subcellular location">
    <subcellularLocation>
        <location evidence="1">Membrane</location>
        <topology evidence="1">Single-pass membrane protein</topology>
    </subcellularLocation>
</comment>
<keyword evidence="7" id="KW-0408">Iron</keyword>
<keyword evidence="5 7" id="KW-0560">Oxidoreductase</keyword>
<proteinExistence type="inferred from homology"/>
<evidence type="ECO:0000256" key="3">
    <source>
        <dbReference type="ARBA" id="ARBA00022692"/>
    </source>
</evidence>
<feature type="transmembrane region" description="Helical" evidence="8">
    <location>
        <begin position="308"/>
        <end position="329"/>
    </location>
</feature>
<dbReference type="Pfam" id="PF00067">
    <property type="entry name" value="p450"/>
    <property type="match status" value="1"/>
</dbReference>
<accession>A0ABM1RM30</accession>
<sequence length="512" mass="58936">MAILLSFFLLLSLPVIFLVIYTKKIKDSNQKLPPSPPKLPFIGNLHQLRGLLHICLHDLSKKYGPVMHLSLGFIPVVVISSSEAAEEVLKTHDLECCTRPKALGMQTFSRNGKDIGFASYGEGWRELRKIAILEFFNTKKVRSFRYIREEENNLMVKKLTESALKQPPVDLGKTLFSLSASIVFRSAFGHNLSETKHINKEKIEELMFEIEEMMFEAITNMSFKFSDLFPTAAIGWFMDFILGEHKRLHNNFVEVDTFVKKIVDDHSKIRHGVTSQDRPDIVDVMLEMLHKHEQDDSFKLTIDHLHGVISNIFLAGVDTSAITMIWAMAELVRNSRVMKKTQDDIRSCIGIKQNERIDEEDVDKLQYLKLVIKETLRLHPPAPLLIPRETMSQINIQGYNIPPKTIILVNAWSIGQNPYRWESPEEFIPERFIDFPVDYRGQSFEMLPFGSGRRICPGMAFGISTVELGLLNLLYFFDWRLPEENKDMNMEEAGDVIIVKKFPLELLPIIRQ</sequence>
<dbReference type="InterPro" id="IPR017972">
    <property type="entry name" value="Cyt_P450_CS"/>
</dbReference>
<keyword evidence="7" id="KW-0503">Monooxygenase</keyword>
<keyword evidence="7" id="KW-0349">Heme</keyword>
<dbReference type="PANTHER" id="PTHR47956">
    <property type="entry name" value="CYTOCHROME P450 71B11-RELATED"/>
    <property type="match status" value="1"/>
</dbReference>
<dbReference type="RefSeq" id="XP_019100068.1">
    <property type="nucleotide sequence ID" value="XM_019244523.1"/>
</dbReference>
<dbReference type="InterPro" id="IPR050193">
    <property type="entry name" value="Cytochrome_P450_71"/>
</dbReference>
<evidence type="ECO:0000313" key="9">
    <source>
        <dbReference type="Proteomes" id="UP000694864"/>
    </source>
</evidence>
<dbReference type="PROSITE" id="PS00086">
    <property type="entry name" value="CYTOCHROME_P450"/>
    <property type="match status" value="1"/>
</dbReference>
<keyword evidence="4 8" id="KW-1133">Transmembrane helix</keyword>
<dbReference type="InterPro" id="IPR002401">
    <property type="entry name" value="Cyt_P450_E_grp-I"/>
</dbReference>
<dbReference type="InterPro" id="IPR001128">
    <property type="entry name" value="Cyt_P450"/>
</dbReference>